<dbReference type="RefSeq" id="WP_343873498.1">
    <property type="nucleotide sequence ID" value="NZ_BAAAIX010000016.1"/>
</dbReference>
<gene>
    <name evidence="1" type="ORF">ACFSCS_06650</name>
</gene>
<comment type="caution">
    <text evidence="1">The sequence shown here is derived from an EMBL/GenBank/DDBJ whole genome shotgun (WGS) entry which is preliminary data.</text>
</comment>
<dbReference type="EMBL" id="JBHUFZ010000015">
    <property type="protein sequence ID" value="MFD1889868.1"/>
    <property type="molecule type" value="Genomic_DNA"/>
</dbReference>
<protein>
    <submittedName>
        <fullName evidence="1">Uncharacterized protein</fullName>
    </submittedName>
</protein>
<keyword evidence="2" id="KW-1185">Reference proteome</keyword>
<sequence>MDQINKGEFGTAQFVTGSIQEGGERPLWIVAKHVEREVAYLFRVGDQLHASDRCIEPSLVFMLLSHQLGAQAASFSLPLLGRPTLEHPLPVDTNTEEDAIETLDLALTSPTNANPVLPLRDQLCVR</sequence>
<name>A0ABW4RW48_9ACTN</name>
<organism evidence="1 2">
    <name type="scientific">Luteococcus peritonei</name>
    <dbReference type="NCBI Taxonomy" id="88874"/>
    <lineage>
        <taxon>Bacteria</taxon>
        <taxon>Bacillati</taxon>
        <taxon>Actinomycetota</taxon>
        <taxon>Actinomycetes</taxon>
        <taxon>Propionibacteriales</taxon>
        <taxon>Propionibacteriaceae</taxon>
        <taxon>Luteococcus</taxon>
    </lineage>
</organism>
<dbReference type="Proteomes" id="UP001597326">
    <property type="component" value="Unassembled WGS sequence"/>
</dbReference>
<reference evidence="2" key="1">
    <citation type="journal article" date="2019" name="Int. J. Syst. Evol. Microbiol.">
        <title>The Global Catalogue of Microorganisms (GCM) 10K type strain sequencing project: providing services to taxonomists for standard genome sequencing and annotation.</title>
        <authorList>
            <consortium name="The Broad Institute Genomics Platform"/>
            <consortium name="The Broad Institute Genome Sequencing Center for Infectious Disease"/>
            <person name="Wu L."/>
            <person name="Ma J."/>
        </authorList>
    </citation>
    <scope>NUCLEOTIDE SEQUENCE [LARGE SCALE GENOMIC DNA]</scope>
    <source>
        <strain evidence="2">CAIM 431</strain>
    </source>
</reference>
<accession>A0ABW4RW48</accession>
<proteinExistence type="predicted"/>
<evidence type="ECO:0000313" key="1">
    <source>
        <dbReference type="EMBL" id="MFD1889868.1"/>
    </source>
</evidence>
<evidence type="ECO:0000313" key="2">
    <source>
        <dbReference type="Proteomes" id="UP001597326"/>
    </source>
</evidence>